<name>A0A317MV68_9GAMM</name>
<comment type="function">
    <text evidence="9">Essential cell division protein. May link together the upstream cell division proteins, which are predominantly cytoplasmic, with the downstream cell division proteins, which are predominantly periplasmic. May control correct divisome assembly.</text>
</comment>
<evidence type="ECO:0000256" key="2">
    <source>
        <dbReference type="ARBA" id="ARBA00022475"/>
    </source>
</evidence>
<dbReference type="PANTHER" id="PTHR35851:SF1">
    <property type="entry name" value="CELL DIVISION PROTEIN FTSQ"/>
    <property type="match status" value="1"/>
</dbReference>
<feature type="compositionally biased region" description="Basic residues" evidence="10">
    <location>
        <begin position="1"/>
        <end position="14"/>
    </location>
</feature>
<keyword evidence="13" id="KW-1185">Reference proteome</keyword>
<evidence type="ECO:0000313" key="13">
    <source>
        <dbReference type="Proteomes" id="UP000246569"/>
    </source>
</evidence>
<evidence type="ECO:0000256" key="9">
    <source>
        <dbReference type="HAMAP-Rule" id="MF_00911"/>
    </source>
</evidence>
<feature type="transmembrane region" description="Helical" evidence="9">
    <location>
        <begin position="33"/>
        <end position="52"/>
    </location>
</feature>
<dbReference type="Gene3D" id="3.40.50.11690">
    <property type="entry name" value="Cell division protein FtsQ/DivIB"/>
    <property type="match status" value="1"/>
</dbReference>
<evidence type="ECO:0000256" key="6">
    <source>
        <dbReference type="ARBA" id="ARBA00022989"/>
    </source>
</evidence>
<dbReference type="Gene3D" id="3.10.20.310">
    <property type="entry name" value="membrane protein fhac"/>
    <property type="match status" value="1"/>
</dbReference>
<dbReference type="AlphaFoldDB" id="A0A317MV68"/>
<comment type="subcellular location">
    <subcellularLocation>
        <location evidence="9">Cell inner membrane</location>
        <topology evidence="9">Single-pass type II membrane protein</topology>
    </subcellularLocation>
    <subcellularLocation>
        <location evidence="1">Membrane</location>
    </subcellularLocation>
    <text evidence="9">Localizes to the division septum.</text>
</comment>
<comment type="subunit">
    <text evidence="9">Part of a complex composed of FtsB, FtsL and FtsQ.</text>
</comment>
<proteinExistence type="inferred from homology"/>
<gene>
    <name evidence="9" type="primary">ftsQ</name>
    <name evidence="12" type="ORF">C7443_105266</name>
</gene>
<keyword evidence="8 9" id="KW-0131">Cell cycle</keyword>
<keyword evidence="6 9" id="KW-1133">Transmembrane helix</keyword>
<dbReference type="InterPro" id="IPR005548">
    <property type="entry name" value="Cell_div_FtsQ/DivIB_C"/>
</dbReference>
<organism evidence="12 13">
    <name type="scientific">Plasticicumulans acidivorans</name>
    <dbReference type="NCBI Taxonomy" id="886464"/>
    <lineage>
        <taxon>Bacteria</taxon>
        <taxon>Pseudomonadati</taxon>
        <taxon>Pseudomonadota</taxon>
        <taxon>Gammaproteobacteria</taxon>
        <taxon>Candidatus Competibacteraceae</taxon>
        <taxon>Plasticicumulans</taxon>
    </lineage>
</organism>
<dbReference type="InterPro" id="IPR034746">
    <property type="entry name" value="POTRA"/>
</dbReference>
<dbReference type="Proteomes" id="UP000246569">
    <property type="component" value="Unassembled WGS sequence"/>
</dbReference>
<feature type="domain" description="POTRA" evidence="11">
    <location>
        <begin position="64"/>
        <end position="133"/>
    </location>
</feature>
<keyword evidence="2 9" id="KW-1003">Cell membrane</keyword>
<comment type="caution">
    <text evidence="12">The sequence shown here is derived from an EMBL/GenBank/DDBJ whole genome shotgun (WGS) entry which is preliminary data.</text>
</comment>
<dbReference type="OrthoDB" id="9790370at2"/>
<accession>A0A317MV68</accession>
<sequence length="298" mass="33093">MSLLRRRRKRGAVRTRHEAGEQRGWKLGSGASTVLRVLGTLAAFAGIAWGGVRTADWMLREGEFPLRKVTVDGDLRNLGPEDAEAVVRPYLGRNFFRLDMRAMREGFAGNPWVESVDVTRRWPDTVAVRFVERVPFAKWGTDGDMLDTRARVFRPGKLREQHDWPQLSGPPGHEALLMDTYGAVNRRLAALSLKVVDLRQDARGAWSMHLDNDIELYLGREAFAERLDRFVDVYPQVLAADAGRIAGVDLRYLNGFAVRWKSASGSDATHAGTARTVDADAWSRRTAGLSHAGALGAG</sequence>
<keyword evidence="4 9" id="KW-0132">Cell division</keyword>
<evidence type="ECO:0000256" key="8">
    <source>
        <dbReference type="ARBA" id="ARBA00023306"/>
    </source>
</evidence>
<dbReference type="GO" id="GO:0032153">
    <property type="term" value="C:cell division site"/>
    <property type="evidence" value="ECO:0007669"/>
    <property type="project" value="UniProtKB-UniRule"/>
</dbReference>
<keyword evidence="3 9" id="KW-0997">Cell inner membrane</keyword>
<evidence type="ECO:0000313" key="12">
    <source>
        <dbReference type="EMBL" id="PWV61832.1"/>
    </source>
</evidence>
<evidence type="ECO:0000256" key="7">
    <source>
        <dbReference type="ARBA" id="ARBA00023136"/>
    </source>
</evidence>
<protein>
    <recommendedName>
        <fullName evidence="9">Cell division protein FtsQ</fullName>
    </recommendedName>
</protein>
<dbReference type="GO" id="GO:0090529">
    <property type="term" value="P:cell septum assembly"/>
    <property type="evidence" value="ECO:0007669"/>
    <property type="project" value="InterPro"/>
</dbReference>
<dbReference type="InterPro" id="IPR045335">
    <property type="entry name" value="FtsQ_C_sf"/>
</dbReference>
<dbReference type="PANTHER" id="PTHR35851">
    <property type="entry name" value="CELL DIVISION PROTEIN FTSQ"/>
    <property type="match status" value="1"/>
</dbReference>
<dbReference type="GO" id="GO:0043093">
    <property type="term" value="P:FtsZ-dependent cytokinesis"/>
    <property type="evidence" value="ECO:0007669"/>
    <property type="project" value="UniProtKB-UniRule"/>
</dbReference>
<keyword evidence="5 9" id="KW-0812">Transmembrane</keyword>
<dbReference type="InterPro" id="IPR013685">
    <property type="entry name" value="POTRA_FtsQ_type"/>
</dbReference>
<dbReference type="PROSITE" id="PS51779">
    <property type="entry name" value="POTRA"/>
    <property type="match status" value="1"/>
</dbReference>
<reference evidence="12 13" key="1">
    <citation type="submission" date="2018-05" db="EMBL/GenBank/DDBJ databases">
        <title>Genomic Encyclopedia of Type Strains, Phase IV (KMG-IV): sequencing the most valuable type-strain genomes for metagenomic binning, comparative biology and taxonomic classification.</title>
        <authorList>
            <person name="Goeker M."/>
        </authorList>
    </citation>
    <scope>NUCLEOTIDE SEQUENCE [LARGE SCALE GENOMIC DNA]</scope>
    <source>
        <strain evidence="12 13">DSM 23606</strain>
    </source>
</reference>
<feature type="region of interest" description="Disordered" evidence="10">
    <location>
        <begin position="1"/>
        <end position="21"/>
    </location>
</feature>
<dbReference type="Pfam" id="PF03799">
    <property type="entry name" value="FtsQ_DivIB_C"/>
    <property type="match status" value="1"/>
</dbReference>
<dbReference type="RefSeq" id="WP_110018614.1">
    <property type="nucleotide sequence ID" value="NZ_QGTJ01000005.1"/>
</dbReference>
<dbReference type="Pfam" id="PF08478">
    <property type="entry name" value="POTRA_1"/>
    <property type="match status" value="1"/>
</dbReference>
<evidence type="ECO:0000256" key="3">
    <source>
        <dbReference type="ARBA" id="ARBA00022519"/>
    </source>
</evidence>
<dbReference type="GO" id="GO:0005886">
    <property type="term" value="C:plasma membrane"/>
    <property type="evidence" value="ECO:0007669"/>
    <property type="project" value="UniProtKB-SubCell"/>
</dbReference>
<evidence type="ECO:0000256" key="5">
    <source>
        <dbReference type="ARBA" id="ARBA00022692"/>
    </source>
</evidence>
<comment type="similarity">
    <text evidence="9">Belongs to the FtsQ/DivIB family. FtsQ subfamily.</text>
</comment>
<dbReference type="EMBL" id="QGTJ01000005">
    <property type="protein sequence ID" value="PWV61832.1"/>
    <property type="molecule type" value="Genomic_DNA"/>
</dbReference>
<evidence type="ECO:0000259" key="11">
    <source>
        <dbReference type="PROSITE" id="PS51779"/>
    </source>
</evidence>
<dbReference type="InterPro" id="IPR026579">
    <property type="entry name" value="FtsQ"/>
</dbReference>
<dbReference type="HAMAP" id="MF_00911">
    <property type="entry name" value="FtsQ_subfam"/>
    <property type="match status" value="1"/>
</dbReference>
<evidence type="ECO:0000256" key="10">
    <source>
        <dbReference type="SAM" id="MobiDB-lite"/>
    </source>
</evidence>
<keyword evidence="7 9" id="KW-0472">Membrane</keyword>
<evidence type="ECO:0000256" key="4">
    <source>
        <dbReference type="ARBA" id="ARBA00022618"/>
    </source>
</evidence>
<evidence type="ECO:0000256" key="1">
    <source>
        <dbReference type="ARBA" id="ARBA00004370"/>
    </source>
</evidence>